<evidence type="ECO:0008006" key="3">
    <source>
        <dbReference type="Google" id="ProtNLM"/>
    </source>
</evidence>
<evidence type="ECO:0000313" key="1">
    <source>
        <dbReference type="EMBL" id="OGF77576.1"/>
    </source>
</evidence>
<organism evidence="1 2">
    <name type="scientific">Candidatus Giovannonibacteria bacterium RIFCSPHIGHO2_02_43_13</name>
    <dbReference type="NCBI Taxonomy" id="1798330"/>
    <lineage>
        <taxon>Bacteria</taxon>
        <taxon>Candidatus Giovannoniibacteriota</taxon>
    </lineage>
</organism>
<reference evidence="1 2" key="1">
    <citation type="journal article" date="2016" name="Nat. Commun.">
        <title>Thousands of microbial genomes shed light on interconnected biogeochemical processes in an aquifer system.</title>
        <authorList>
            <person name="Anantharaman K."/>
            <person name="Brown C.T."/>
            <person name="Hug L.A."/>
            <person name="Sharon I."/>
            <person name="Castelle C.J."/>
            <person name="Probst A.J."/>
            <person name="Thomas B.C."/>
            <person name="Singh A."/>
            <person name="Wilkins M.J."/>
            <person name="Karaoz U."/>
            <person name="Brodie E.L."/>
            <person name="Williams K.H."/>
            <person name="Hubbard S.S."/>
            <person name="Banfield J.F."/>
        </authorList>
    </citation>
    <scope>NUCLEOTIDE SEQUENCE [LARGE SCALE GENOMIC DNA]</scope>
</reference>
<dbReference type="Pfam" id="PF04464">
    <property type="entry name" value="Glyphos_transf"/>
    <property type="match status" value="1"/>
</dbReference>
<gene>
    <name evidence="1" type="ORF">A2W54_01890</name>
</gene>
<dbReference type="Gene3D" id="3.40.50.12580">
    <property type="match status" value="1"/>
</dbReference>
<dbReference type="EMBL" id="MFHI01000040">
    <property type="protein sequence ID" value="OGF77576.1"/>
    <property type="molecule type" value="Genomic_DNA"/>
</dbReference>
<dbReference type="Proteomes" id="UP000178425">
    <property type="component" value="Unassembled WGS sequence"/>
</dbReference>
<accession>A0A1F5WPI4</accession>
<comment type="caution">
    <text evidence="1">The sequence shown here is derived from an EMBL/GenBank/DDBJ whole genome shotgun (WGS) entry which is preliminary data.</text>
</comment>
<name>A0A1F5WPI4_9BACT</name>
<dbReference type="GO" id="GO:0047355">
    <property type="term" value="F:CDP-glycerol glycerophosphotransferase activity"/>
    <property type="evidence" value="ECO:0007669"/>
    <property type="project" value="InterPro"/>
</dbReference>
<protein>
    <recommendedName>
        <fullName evidence="3">UDP-N-acetylglucosamine 2-epimerase domain-containing protein</fullName>
    </recommendedName>
</protein>
<dbReference type="GO" id="GO:0016020">
    <property type="term" value="C:membrane"/>
    <property type="evidence" value="ECO:0007669"/>
    <property type="project" value="InterPro"/>
</dbReference>
<proteinExistence type="predicted"/>
<dbReference type="AlphaFoldDB" id="A0A1F5WPI4"/>
<dbReference type="SUPFAM" id="SSF53756">
    <property type="entry name" value="UDP-Glycosyltransferase/glycogen phosphorylase"/>
    <property type="match status" value="1"/>
</dbReference>
<evidence type="ECO:0000313" key="2">
    <source>
        <dbReference type="Proteomes" id="UP000178425"/>
    </source>
</evidence>
<sequence length="464" mass="53318">MRKENKKIILVSLGNINVVRNNALLPGSILDLLAQSSRERGARVVVLFKTRSFPALKEKIEKEYGDVCVVENYEGLLPKNILQRIVHFFYSYLIFSGTTKLVSSYNVRSDKARPLLSYWNQPLKLLIYKLFGGSRWVKETIAPRLYFSAFTNRPFKALFEKYKPDVVFLTNPFAWPFDLDILAEAKRAGAKTVGMPGNWDHLSKYYIPFKADKLLVWSMLIKDEAMFYQNYSDDQVKIVGSPGIDFYLKPENLKERGQFLRECGFPPGSKVVSYFSQGPYTPDGADYVDMIIKSVENGLINKNTRIVVRPHPQGLWEAEKYARFVNNPMIHIDRTDGWSTAENVISYMNLLRHSDVVVTTYSTVAVEANFFDRPTIIAGFDGYKNRPMYQSLKRHKMLTHFQYLIPIGGIKVAESQGEFLKFLQSYMKDPAQDSEGRSKLRQKVFGFLDGKNCERVVGEIMNMI</sequence>
<dbReference type="InterPro" id="IPR007554">
    <property type="entry name" value="Glycerophosphate_synth"/>
</dbReference>
<dbReference type="InterPro" id="IPR043148">
    <property type="entry name" value="TagF_C"/>
</dbReference>